<comment type="function">
    <text evidence="1">Has lipid A 3-O-deacylase activity. Hydrolyzes the ester bond at the 3 position of lipid A, a bioactive component of lipopolysaccharide (LPS), thereby releasing the primary fatty acyl moiety.</text>
</comment>
<dbReference type="Pfam" id="PF09411">
    <property type="entry name" value="PagL"/>
    <property type="match status" value="1"/>
</dbReference>
<feature type="active site" description="Charge relay system" evidence="2">
    <location>
        <position position="164"/>
    </location>
</feature>
<keyword evidence="5" id="KW-1185">Reference proteome</keyword>
<keyword evidence="1 4" id="KW-0378">Hydrolase</keyword>
<gene>
    <name evidence="4" type="ORF">H9L24_15575</name>
</gene>
<evidence type="ECO:0000313" key="4">
    <source>
        <dbReference type="EMBL" id="QNP61383.1"/>
    </source>
</evidence>
<keyword evidence="1" id="KW-0472">Membrane</keyword>
<feature type="active site" description="Charge relay system" evidence="2">
    <location>
        <position position="152"/>
    </location>
</feature>
<dbReference type="InterPro" id="IPR018550">
    <property type="entry name" value="Lipid-A_deacylase-rel"/>
</dbReference>
<dbReference type="PIRSF" id="PIRSF029681">
    <property type="entry name" value="PagL"/>
    <property type="match status" value="1"/>
</dbReference>
<proteinExistence type="inferred from homology"/>
<name>A0A7H0HLG7_9BURK</name>
<dbReference type="Proteomes" id="UP000516057">
    <property type="component" value="Chromosome"/>
</dbReference>
<evidence type="ECO:0000256" key="1">
    <source>
        <dbReference type="PIRNR" id="PIRNR029681"/>
    </source>
</evidence>
<comment type="subunit">
    <text evidence="1">Homodimer.</text>
</comment>
<evidence type="ECO:0000256" key="3">
    <source>
        <dbReference type="PIRSR" id="PIRSR029681-2"/>
    </source>
</evidence>
<sequence>MLLAALAAPAGAQSLDTDSPSLYFQAARARHGNDAWTLGLTLPWRSWSRPLWGGELRGHWDLWASQWAADGPAGRTHTTVVGLSPTLRLRPDQGRSAWFMEGGIGASYMDRLYTAGDKAFSTRFNFASHIGVGVNWGARRQHELVLRLQHVSNADIKKPNPGEDFVQLRYALHF</sequence>
<comment type="catalytic activity">
    <reaction evidence="1">
        <text>a 3-(acyloxy)acyl derivative of bacterial toxin + H2O = a 3-hydroxyacyl derivative of bacterial toxin + a fatty acid + H(+)</text>
        <dbReference type="Rhea" id="RHEA:12032"/>
        <dbReference type="ChEBI" id="CHEBI:15377"/>
        <dbReference type="ChEBI" id="CHEBI:15378"/>
        <dbReference type="ChEBI" id="CHEBI:28868"/>
        <dbReference type="ChEBI" id="CHEBI:136853"/>
        <dbReference type="ChEBI" id="CHEBI:140675"/>
        <dbReference type="EC" id="3.1.1.77"/>
    </reaction>
</comment>
<evidence type="ECO:0000256" key="2">
    <source>
        <dbReference type="PIRSR" id="PIRSR029681-1"/>
    </source>
</evidence>
<organism evidence="4 5">
    <name type="scientific">Paenacidovorax monticola</name>
    <dbReference type="NCBI Taxonomy" id="1926868"/>
    <lineage>
        <taxon>Bacteria</taxon>
        <taxon>Pseudomonadati</taxon>
        <taxon>Pseudomonadota</taxon>
        <taxon>Betaproteobacteria</taxon>
        <taxon>Burkholderiales</taxon>
        <taxon>Comamonadaceae</taxon>
        <taxon>Paenacidovorax</taxon>
    </lineage>
</organism>
<feature type="active site" description="Charge relay system" evidence="2">
    <location>
        <position position="150"/>
    </location>
</feature>
<keyword evidence="1" id="KW-0998">Cell outer membrane</keyword>
<accession>A0A7H0HLG7</accession>
<protein>
    <recommendedName>
        <fullName evidence="1">Lipid A deacylase</fullName>
        <ecNumber evidence="1">3.1.1.77</ecNumber>
    </recommendedName>
    <alternativeName>
        <fullName evidence="1">LPS 3-O-deacylase</fullName>
    </alternativeName>
    <alternativeName>
        <fullName evidence="1">Outer membrane enzyme</fullName>
    </alternativeName>
</protein>
<dbReference type="EMBL" id="CP060790">
    <property type="protein sequence ID" value="QNP61383.1"/>
    <property type="molecule type" value="Genomic_DNA"/>
</dbReference>
<reference evidence="4 5" key="1">
    <citation type="submission" date="2020-08" db="EMBL/GenBank/DDBJ databases">
        <title>Genome sequence of Acidovorax monticola KACC 19171T.</title>
        <authorList>
            <person name="Hyun D.-W."/>
            <person name="Bae J.-W."/>
        </authorList>
    </citation>
    <scope>NUCLEOTIDE SEQUENCE [LARGE SCALE GENOMIC DNA]</scope>
    <source>
        <strain evidence="4 5">KACC 19171</strain>
    </source>
</reference>
<dbReference type="GO" id="GO:0050528">
    <property type="term" value="F:acyloxyacyl hydrolase activity"/>
    <property type="evidence" value="ECO:0007669"/>
    <property type="project" value="UniProtKB-EC"/>
</dbReference>
<dbReference type="EC" id="3.1.1.77" evidence="1"/>
<dbReference type="Gene3D" id="2.40.160.20">
    <property type="match status" value="1"/>
</dbReference>
<dbReference type="AlphaFoldDB" id="A0A7H0HLG7"/>
<dbReference type="KEGG" id="amon:H9L24_15575"/>
<dbReference type="GO" id="GO:0009279">
    <property type="term" value="C:cell outer membrane"/>
    <property type="evidence" value="ECO:0007669"/>
    <property type="project" value="UniProtKB-SubCell"/>
</dbReference>
<feature type="site" description="Critical for activity" evidence="3">
    <location>
        <position position="153"/>
    </location>
</feature>
<comment type="subcellular location">
    <subcellularLocation>
        <location evidence="1">Cell outer membrane</location>
        <topology evidence="1">Multi-pass membrane protein</topology>
    </subcellularLocation>
</comment>
<evidence type="ECO:0000313" key="5">
    <source>
        <dbReference type="Proteomes" id="UP000516057"/>
    </source>
</evidence>
<comment type="similarity">
    <text evidence="1">Belongs to the PagL family.</text>
</comment>